<comment type="caution">
    <text evidence="3">The sequence shown here is derived from an EMBL/GenBank/DDBJ whole genome shotgun (WGS) entry which is preliminary data.</text>
</comment>
<evidence type="ECO:0000256" key="2">
    <source>
        <dbReference type="SAM" id="Phobius"/>
    </source>
</evidence>
<gene>
    <name evidence="3" type="ORF">Rsub_08274</name>
</gene>
<sequence length="291" mass="29391">MMPDATARLQWGKSRACWALAACMIGTLVYILVVPAAKGGRGARALSTAAVATPQAGWTPRIGRWGNTSWPLDRAATQPGFVSAGAPPSGDDRGTAVSAIRRADDSTATDSSAGVLPKEVAATNVRGSNGSDSASKGGGSSIVANTTTNTTANSSGSGGGSSKGGGSIIVANTTTNTTANSSGGGGGSSSGGANRSRSTGNKSGAGSRTAAVAACDTFEYLRKAHALPPAQQERFNFPHALILGYPKCATTSLWGYLDQHPQALASHPKPTSACAAWWRAARPWASACWRP</sequence>
<dbReference type="Gene3D" id="3.40.50.300">
    <property type="entry name" value="P-loop containing nucleotide triphosphate hydrolases"/>
    <property type="match status" value="1"/>
</dbReference>
<evidence type="ECO:0008006" key="5">
    <source>
        <dbReference type="Google" id="ProtNLM"/>
    </source>
</evidence>
<keyword evidence="2" id="KW-0472">Membrane</keyword>
<feature type="compositionally biased region" description="Low complexity" evidence="1">
    <location>
        <begin position="127"/>
        <end position="155"/>
    </location>
</feature>
<dbReference type="AlphaFoldDB" id="A0A2V0PBG9"/>
<keyword evidence="2" id="KW-1133">Transmembrane helix</keyword>
<evidence type="ECO:0000313" key="3">
    <source>
        <dbReference type="EMBL" id="GBF95243.1"/>
    </source>
</evidence>
<feature type="region of interest" description="Disordered" evidence="1">
    <location>
        <begin position="104"/>
        <end position="206"/>
    </location>
</feature>
<evidence type="ECO:0000256" key="1">
    <source>
        <dbReference type="SAM" id="MobiDB-lite"/>
    </source>
</evidence>
<organism evidence="3 4">
    <name type="scientific">Raphidocelis subcapitata</name>
    <dbReference type="NCBI Taxonomy" id="307507"/>
    <lineage>
        <taxon>Eukaryota</taxon>
        <taxon>Viridiplantae</taxon>
        <taxon>Chlorophyta</taxon>
        <taxon>core chlorophytes</taxon>
        <taxon>Chlorophyceae</taxon>
        <taxon>CS clade</taxon>
        <taxon>Sphaeropleales</taxon>
        <taxon>Selenastraceae</taxon>
        <taxon>Raphidocelis</taxon>
    </lineage>
</organism>
<reference evidence="3 4" key="1">
    <citation type="journal article" date="2018" name="Sci. Rep.">
        <title>Raphidocelis subcapitata (=Pseudokirchneriella subcapitata) provides an insight into genome evolution and environmental adaptations in the Sphaeropleales.</title>
        <authorList>
            <person name="Suzuki S."/>
            <person name="Yamaguchi H."/>
            <person name="Nakajima N."/>
            <person name="Kawachi M."/>
        </authorList>
    </citation>
    <scope>NUCLEOTIDE SEQUENCE [LARGE SCALE GENOMIC DNA]</scope>
    <source>
        <strain evidence="3 4">NIES-35</strain>
    </source>
</reference>
<dbReference type="InParanoid" id="A0A2V0PBG9"/>
<feature type="compositionally biased region" description="Low complexity" evidence="1">
    <location>
        <begin position="191"/>
        <end position="201"/>
    </location>
</feature>
<dbReference type="InterPro" id="IPR027417">
    <property type="entry name" value="P-loop_NTPase"/>
</dbReference>
<protein>
    <recommendedName>
        <fullName evidence="5">Sulfotransferase</fullName>
    </recommendedName>
</protein>
<evidence type="ECO:0000313" key="4">
    <source>
        <dbReference type="Proteomes" id="UP000247498"/>
    </source>
</evidence>
<accession>A0A2V0PBG9</accession>
<feature type="transmembrane region" description="Helical" evidence="2">
    <location>
        <begin position="18"/>
        <end position="37"/>
    </location>
</feature>
<dbReference type="EMBL" id="BDRX01000062">
    <property type="protein sequence ID" value="GBF95243.1"/>
    <property type="molecule type" value="Genomic_DNA"/>
</dbReference>
<proteinExistence type="predicted"/>
<dbReference type="SUPFAM" id="SSF52540">
    <property type="entry name" value="P-loop containing nucleoside triphosphate hydrolases"/>
    <property type="match status" value="1"/>
</dbReference>
<dbReference type="Proteomes" id="UP000247498">
    <property type="component" value="Unassembled WGS sequence"/>
</dbReference>
<feature type="compositionally biased region" description="Gly residues" evidence="1">
    <location>
        <begin position="156"/>
        <end position="167"/>
    </location>
</feature>
<keyword evidence="2" id="KW-0812">Transmembrane</keyword>
<keyword evidence="4" id="KW-1185">Reference proteome</keyword>
<dbReference type="OrthoDB" id="411451at2759"/>
<feature type="compositionally biased region" description="Low complexity" evidence="1">
    <location>
        <begin position="168"/>
        <end position="181"/>
    </location>
</feature>
<name>A0A2V0PBG9_9CHLO</name>